<dbReference type="GeneID" id="36558182"/>
<organism evidence="2 3">
    <name type="scientific">Aspergillus steynii IBT 23096</name>
    <dbReference type="NCBI Taxonomy" id="1392250"/>
    <lineage>
        <taxon>Eukaryota</taxon>
        <taxon>Fungi</taxon>
        <taxon>Dikarya</taxon>
        <taxon>Ascomycota</taxon>
        <taxon>Pezizomycotina</taxon>
        <taxon>Eurotiomycetes</taxon>
        <taxon>Eurotiomycetidae</taxon>
        <taxon>Eurotiales</taxon>
        <taxon>Aspergillaceae</taxon>
        <taxon>Aspergillus</taxon>
        <taxon>Aspergillus subgen. Circumdati</taxon>
    </lineage>
</organism>
<dbReference type="PANTHER" id="PTHR47064">
    <property type="entry name" value="PUTATIVE (AFU_ORTHOLOGUE AFUA_1G08990)-RELATED"/>
    <property type="match status" value="1"/>
</dbReference>
<dbReference type="InterPro" id="IPR011042">
    <property type="entry name" value="6-blade_b-propeller_TolB-like"/>
</dbReference>
<comment type="caution">
    <text evidence="2">The sequence shown here is derived from an EMBL/GenBank/DDBJ whole genome shotgun (WGS) entry which is preliminary data.</text>
</comment>
<dbReference type="STRING" id="1392250.A0A2I2GPC6"/>
<dbReference type="EMBL" id="MSFO01000001">
    <property type="protein sequence ID" value="PLB54732.1"/>
    <property type="molecule type" value="Genomic_DNA"/>
</dbReference>
<dbReference type="Proteomes" id="UP000234275">
    <property type="component" value="Unassembled WGS sequence"/>
</dbReference>
<dbReference type="SUPFAM" id="SSF63829">
    <property type="entry name" value="Calcium-dependent phosphotriesterase"/>
    <property type="match status" value="1"/>
</dbReference>
<keyword evidence="3" id="KW-1185">Reference proteome</keyword>
<evidence type="ECO:0000313" key="3">
    <source>
        <dbReference type="Proteomes" id="UP000234275"/>
    </source>
</evidence>
<dbReference type="RefSeq" id="XP_024710034.1">
    <property type="nucleotide sequence ID" value="XM_024850483.1"/>
</dbReference>
<proteinExistence type="predicted"/>
<dbReference type="InterPro" id="IPR052988">
    <property type="entry name" value="Oryzine_lactonohydrolase"/>
</dbReference>
<gene>
    <name evidence="2" type="ORF">P170DRAFT_442771</name>
</gene>
<evidence type="ECO:0000313" key="2">
    <source>
        <dbReference type="EMBL" id="PLB54732.1"/>
    </source>
</evidence>
<dbReference type="Pfam" id="PF08450">
    <property type="entry name" value="SGL"/>
    <property type="match status" value="1"/>
</dbReference>
<dbReference type="OrthoDB" id="423498at2759"/>
<feature type="domain" description="SMP-30/Gluconolactonase/LRE-like region" evidence="1">
    <location>
        <begin position="50"/>
        <end position="296"/>
    </location>
</feature>
<accession>A0A2I2GPC6</accession>
<name>A0A2I2GPC6_9EURO</name>
<dbReference type="Gene3D" id="2.120.10.30">
    <property type="entry name" value="TolB, C-terminal domain"/>
    <property type="match status" value="1"/>
</dbReference>
<dbReference type="PANTHER" id="PTHR47064:SF2">
    <property type="entry name" value="SMP-30_GLUCONOLACTONASE_LRE-LIKE REGION DOMAIN-CONTAINING PROTEIN-RELATED"/>
    <property type="match status" value="1"/>
</dbReference>
<sequence length="320" mass="36259">MYKNHEIFLPLSYLNTTDFIAYDPKFFELIGPNATVEHVQNLAYQSHKAPCYIKETNELFFVDWGPPGGDDGVHSWQYVLDIETNELRKVETTPPTYNAHGCVYYNQSLYVVTDGYADKESGALVKVNPRSWERETLVNNYLVQPFAGFNDLEMDREGNFWVTDSKSGWGRGITTFTPPTLPSIYFIEHTTLRSKVVQTTTGNANGYFPRRKDPYGERELWAFDVSESRSVLSKKRLLNNPISYFYDGVRVSRGGWIFAGAGDGVDVIDPENGFTVGSVRMGGGENLAVSLAFGENEIWIVGRGGVWRVKGVRERLAREW</sequence>
<dbReference type="VEuPathDB" id="FungiDB:P170DRAFT_442771"/>
<dbReference type="AlphaFoldDB" id="A0A2I2GPC6"/>
<reference evidence="2 3" key="1">
    <citation type="submission" date="2016-12" db="EMBL/GenBank/DDBJ databases">
        <title>The genomes of Aspergillus section Nigri reveals drivers in fungal speciation.</title>
        <authorList>
            <consortium name="DOE Joint Genome Institute"/>
            <person name="Vesth T.C."/>
            <person name="Nybo J."/>
            <person name="Theobald S."/>
            <person name="Brandl J."/>
            <person name="Frisvad J.C."/>
            <person name="Nielsen K.F."/>
            <person name="Lyhne E.K."/>
            <person name="Kogle M.E."/>
            <person name="Kuo A."/>
            <person name="Riley R."/>
            <person name="Clum A."/>
            <person name="Nolan M."/>
            <person name="Lipzen A."/>
            <person name="Salamov A."/>
            <person name="Henrissat B."/>
            <person name="Wiebenga A."/>
            <person name="De Vries R.P."/>
            <person name="Grigoriev I.V."/>
            <person name="Mortensen U.H."/>
            <person name="Andersen M.R."/>
            <person name="Baker S.E."/>
        </authorList>
    </citation>
    <scope>NUCLEOTIDE SEQUENCE [LARGE SCALE GENOMIC DNA]</scope>
    <source>
        <strain evidence="2 3">IBT 23096</strain>
    </source>
</reference>
<evidence type="ECO:0000259" key="1">
    <source>
        <dbReference type="Pfam" id="PF08450"/>
    </source>
</evidence>
<protein>
    <recommendedName>
        <fullName evidence="1">SMP-30/Gluconolactonase/LRE-like region domain-containing protein</fullName>
    </recommendedName>
</protein>
<dbReference type="InterPro" id="IPR013658">
    <property type="entry name" value="SGL"/>
</dbReference>